<accession>A0A2J7ZVH2</accession>
<keyword evidence="5" id="KW-1185">Reference proteome</keyword>
<reference evidence="4 5" key="1">
    <citation type="journal article" date="2017" name="Mol. Biol. Evol.">
        <title>The 4-celled Tetrabaena socialis nuclear genome reveals the essential components for genetic control of cell number at the origin of multicellularity in the volvocine lineage.</title>
        <authorList>
            <person name="Featherston J."/>
            <person name="Arakaki Y."/>
            <person name="Hanschen E.R."/>
            <person name="Ferris P.J."/>
            <person name="Michod R.E."/>
            <person name="Olson B.J.S.C."/>
            <person name="Nozaki H."/>
            <person name="Durand P.M."/>
        </authorList>
    </citation>
    <scope>NUCLEOTIDE SEQUENCE [LARGE SCALE GENOMIC DNA]</scope>
    <source>
        <strain evidence="4 5">NIES-571</strain>
    </source>
</reference>
<dbReference type="InterPro" id="IPR009057">
    <property type="entry name" value="Homeodomain-like_sf"/>
</dbReference>
<dbReference type="GO" id="GO:0000978">
    <property type="term" value="F:RNA polymerase II cis-regulatory region sequence-specific DNA binding"/>
    <property type="evidence" value="ECO:0007669"/>
    <property type="project" value="TreeGrafter"/>
</dbReference>
<gene>
    <name evidence="4" type="ORF">TSOC_009615</name>
</gene>
<dbReference type="PANTHER" id="PTHR45614">
    <property type="entry name" value="MYB PROTEIN-RELATED"/>
    <property type="match status" value="1"/>
</dbReference>
<dbReference type="PROSITE" id="PS50090">
    <property type="entry name" value="MYB_LIKE"/>
    <property type="match status" value="2"/>
</dbReference>
<comment type="caution">
    <text evidence="4">The sequence shown here is derived from an EMBL/GenBank/DDBJ whole genome shotgun (WGS) entry which is preliminary data.</text>
</comment>
<organism evidence="4 5">
    <name type="scientific">Tetrabaena socialis</name>
    <dbReference type="NCBI Taxonomy" id="47790"/>
    <lineage>
        <taxon>Eukaryota</taxon>
        <taxon>Viridiplantae</taxon>
        <taxon>Chlorophyta</taxon>
        <taxon>core chlorophytes</taxon>
        <taxon>Chlorophyceae</taxon>
        <taxon>CS clade</taxon>
        <taxon>Chlamydomonadales</taxon>
        <taxon>Tetrabaenaceae</taxon>
        <taxon>Tetrabaena</taxon>
    </lineage>
</organism>
<evidence type="ECO:0000256" key="1">
    <source>
        <dbReference type="SAM" id="MobiDB-lite"/>
    </source>
</evidence>
<dbReference type="AlphaFoldDB" id="A0A2J7ZVH2"/>
<feature type="domain" description="HTH myb-type" evidence="3">
    <location>
        <begin position="103"/>
        <end position="145"/>
    </location>
</feature>
<evidence type="ECO:0000259" key="2">
    <source>
        <dbReference type="PROSITE" id="PS50090"/>
    </source>
</evidence>
<dbReference type="Proteomes" id="UP000236333">
    <property type="component" value="Unassembled WGS sequence"/>
</dbReference>
<feature type="domain" description="Myb-like" evidence="2">
    <location>
        <begin position="103"/>
        <end position="145"/>
    </location>
</feature>
<dbReference type="SMART" id="SM00717">
    <property type="entry name" value="SANT"/>
    <property type="match status" value="2"/>
</dbReference>
<feature type="compositionally biased region" description="Acidic residues" evidence="1">
    <location>
        <begin position="1"/>
        <end position="11"/>
    </location>
</feature>
<evidence type="ECO:0000313" key="5">
    <source>
        <dbReference type="Proteomes" id="UP000236333"/>
    </source>
</evidence>
<proteinExistence type="predicted"/>
<evidence type="ECO:0000313" key="4">
    <source>
        <dbReference type="EMBL" id="PNH04238.1"/>
    </source>
</evidence>
<feature type="domain" description="HTH myb-type" evidence="3">
    <location>
        <begin position="46"/>
        <end position="101"/>
    </location>
</feature>
<dbReference type="Gene3D" id="1.10.10.60">
    <property type="entry name" value="Homeodomain-like"/>
    <property type="match status" value="2"/>
</dbReference>
<evidence type="ECO:0000259" key="3">
    <source>
        <dbReference type="PROSITE" id="PS51294"/>
    </source>
</evidence>
<dbReference type="GO" id="GO:0005634">
    <property type="term" value="C:nucleus"/>
    <property type="evidence" value="ECO:0007669"/>
    <property type="project" value="TreeGrafter"/>
</dbReference>
<dbReference type="InterPro" id="IPR001005">
    <property type="entry name" value="SANT/Myb"/>
</dbReference>
<dbReference type="PANTHER" id="PTHR45614:SF218">
    <property type="entry name" value="TRANSCRIPTION FACTOR MYB119-RELATED"/>
    <property type="match status" value="1"/>
</dbReference>
<feature type="domain" description="Myb-like" evidence="2">
    <location>
        <begin position="47"/>
        <end position="97"/>
    </location>
</feature>
<dbReference type="GO" id="GO:0000981">
    <property type="term" value="F:DNA-binding transcription factor activity, RNA polymerase II-specific"/>
    <property type="evidence" value="ECO:0007669"/>
    <property type="project" value="TreeGrafter"/>
</dbReference>
<protein>
    <submittedName>
        <fullName evidence="4">Transcriptional activator Myb</fullName>
    </submittedName>
</protein>
<dbReference type="InterPro" id="IPR017930">
    <property type="entry name" value="Myb_dom"/>
</dbReference>
<dbReference type="OrthoDB" id="2143914at2759"/>
<dbReference type="CDD" id="cd00167">
    <property type="entry name" value="SANT"/>
    <property type="match status" value="2"/>
</dbReference>
<dbReference type="InterPro" id="IPR050560">
    <property type="entry name" value="MYB_TF"/>
</dbReference>
<dbReference type="PROSITE" id="PS51294">
    <property type="entry name" value="HTH_MYB"/>
    <property type="match status" value="2"/>
</dbReference>
<dbReference type="EMBL" id="PGGS01000409">
    <property type="protein sequence ID" value="PNH04238.1"/>
    <property type="molecule type" value="Genomic_DNA"/>
</dbReference>
<dbReference type="SUPFAM" id="SSF46689">
    <property type="entry name" value="Homeodomain-like"/>
    <property type="match status" value="1"/>
</dbReference>
<dbReference type="Pfam" id="PF00249">
    <property type="entry name" value="Myb_DNA-binding"/>
    <property type="match status" value="2"/>
</dbReference>
<sequence>MSDTGDDDDTGSDASPLRIPTWPGGGGDAGAADAGTRKRGTSKQVQPWFEEETQRLVALVASLGEEGNLCASDWSEVARRLGGRTPKQVREKFKNDLRPGIQNKEAWTMKEENVLALAHLRHRNRWADVAQYLPKRFENTIKNRW</sequence>
<feature type="region of interest" description="Disordered" evidence="1">
    <location>
        <begin position="1"/>
        <end position="48"/>
    </location>
</feature>
<name>A0A2J7ZVH2_9CHLO</name>